<proteinExistence type="predicted"/>
<accession>A0A8F5GTG1</accession>
<organism evidence="1 2">
    <name type="scientific">Saccharolobus shibatae (strain ATCC 51178 / DSM 5389 / JCM 8931 / NBRC 15437 / B12)</name>
    <name type="common">Sulfolobus shibatae</name>
    <dbReference type="NCBI Taxonomy" id="523848"/>
    <lineage>
        <taxon>Archaea</taxon>
        <taxon>Thermoproteota</taxon>
        <taxon>Thermoprotei</taxon>
        <taxon>Sulfolobales</taxon>
        <taxon>Sulfolobaceae</taxon>
        <taxon>Saccharolobus</taxon>
    </lineage>
</organism>
<gene>
    <name evidence="1" type="ORF">J5U23_01729</name>
</gene>
<dbReference type="Proteomes" id="UP000694018">
    <property type="component" value="Chromosome"/>
</dbReference>
<dbReference type="KEGG" id="sshi:J5U23_01729"/>
<protein>
    <submittedName>
        <fullName evidence="1">Uncharacterized protein</fullName>
    </submittedName>
</protein>
<name>A0A8F5GTG1_SACSH</name>
<dbReference type="AlphaFoldDB" id="A0A8F5GTG1"/>
<reference evidence="1" key="1">
    <citation type="journal article" date="2021" name="Environ. Microbiol.">
        <title>New insights into the diversity and evolution of the archaeal mobilome from three complete genomes of Saccharolobus shibatae.</title>
        <authorList>
            <person name="Medvedeva S."/>
            <person name="Brandt D."/>
            <person name="Cvirkaite-Krupovic V."/>
            <person name="Liu Y."/>
            <person name="Severinov K."/>
            <person name="Ishino S."/>
            <person name="Ishino Y."/>
            <person name="Prangishvili D."/>
            <person name="Kalinowski J."/>
            <person name="Krupovic M."/>
        </authorList>
    </citation>
    <scope>NUCLEOTIDE SEQUENCE</scope>
    <source>
        <strain evidence="1">B12</strain>
    </source>
</reference>
<sequence>MGCFQFYSRLTENEYTTEIIQQYSFQFYSRLTRVKYITENYEYIKTFNSIVD</sequence>
<evidence type="ECO:0000313" key="2">
    <source>
        <dbReference type="Proteomes" id="UP000694018"/>
    </source>
</evidence>
<evidence type="ECO:0000313" key="1">
    <source>
        <dbReference type="EMBL" id="QXJ28860.1"/>
    </source>
</evidence>
<dbReference type="EMBL" id="CP077717">
    <property type="protein sequence ID" value="QXJ28860.1"/>
    <property type="molecule type" value="Genomic_DNA"/>
</dbReference>